<sequence length="155" mass="17787">MVHLRAIGLSRPSSTTSVCRFHRMEAKERKIRCLVKYQDYVFYFHNTGSGGDEELHISTAFAQLHRIAKIILLETLPPTKEEIHYRTTDQSQLFCYSPVARSAELSAYDSETHNCSLLLTDYSPHRAHYCSPYWGGPFPAAVQRWDNPWQVGPSP</sequence>
<dbReference type="AlphaFoldDB" id="A0A1I7X691"/>
<protein>
    <submittedName>
        <fullName evidence="2">PHM7_ext domain-containing protein</fullName>
    </submittedName>
</protein>
<evidence type="ECO:0000313" key="1">
    <source>
        <dbReference type="Proteomes" id="UP000095283"/>
    </source>
</evidence>
<dbReference type="WBParaSite" id="Hba_13079">
    <property type="protein sequence ID" value="Hba_13079"/>
    <property type="gene ID" value="Hba_13079"/>
</dbReference>
<evidence type="ECO:0000313" key="2">
    <source>
        <dbReference type="WBParaSite" id="Hba_13079"/>
    </source>
</evidence>
<accession>A0A1I7X691</accession>
<keyword evidence="1" id="KW-1185">Reference proteome</keyword>
<dbReference type="Proteomes" id="UP000095283">
    <property type="component" value="Unplaced"/>
</dbReference>
<reference evidence="2" key="1">
    <citation type="submission" date="2016-11" db="UniProtKB">
        <authorList>
            <consortium name="WormBaseParasite"/>
        </authorList>
    </citation>
    <scope>IDENTIFICATION</scope>
</reference>
<organism evidence="1 2">
    <name type="scientific">Heterorhabditis bacteriophora</name>
    <name type="common">Entomopathogenic nematode worm</name>
    <dbReference type="NCBI Taxonomy" id="37862"/>
    <lineage>
        <taxon>Eukaryota</taxon>
        <taxon>Metazoa</taxon>
        <taxon>Ecdysozoa</taxon>
        <taxon>Nematoda</taxon>
        <taxon>Chromadorea</taxon>
        <taxon>Rhabditida</taxon>
        <taxon>Rhabditina</taxon>
        <taxon>Rhabditomorpha</taxon>
        <taxon>Strongyloidea</taxon>
        <taxon>Heterorhabditidae</taxon>
        <taxon>Heterorhabditis</taxon>
    </lineage>
</organism>
<proteinExistence type="predicted"/>
<name>A0A1I7X691_HETBA</name>